<dbReference type="EC" id="1.2.1.70" evidence="3 8"/>
<dbReference type="PANTHER" id="PTHR43013">
    <property type="entry name" value="GLUTAMYL-TRNA REDUCTASE"/>
    <property type="match status" value="1"/>
</dbReference>
<feature type="active site" description="Nucleophile" evidence="8">
    <location>
        <position position="51"/>
    </location>
</feature>
<gene>
    <name evidence="8" type="primary">hemA</name>
    <name evidence="13" type="ORF">MIZ03_3434</name>
</gene>
<keyword evidence="14" id="KW-1185">Reference proteome</keyword>
<dbReference type="PIRSF" id="PIRSF000445">
    <property type="entry name" value="4pyrrol_synth_GluRdtase"/>
    <property type="match status" value="1"/>
</dbReference>
<keyword evidence="4 8" id="KW-0521">NADP</keyword>
<reference evidence="13 14" key="1">
    <citation type="journal article" date="2021" name="Microbiol. Spectr.">
        <title>A Single Bacterium Capable of Oxidation and Reduction of Iron at Circumneutral pH.</title>
        <authorList>
            <person name="Kato S."/>
            <person name="Ohkuma M."/>
        </authorList>
    </citation>
    <scope>NUCLEOTIDE SEQUENCE [LARGE SCALE GENOMIC DNA]</scope>
    <source>
        <strain evidence="13 14">MIZ03</strain>
    </source>
</reference>
<feature type="site" description="Important for activity" evidence="8">
    <location>
        <position position="98"/>
    </location>
</feature>
<feature type="binding site" evidence="8">
    <location>
        <begin position="113"/>
        <end position="115"/>
    </location>
    <ligand>
        <name>substrate</name>
    </ligand>
</feature>
<evidence type="ECO:0000256" key="2">
    <source>
        <dbReference type="ARBA" id="ARBA00005916"/>
    </source>
</evidence>
<comment type="catalytic activity">
    <reaction evidence="7 8 9">
        <text>(S)-4-amino-5-oxopentanoate + tRNA(Glu) + NADP(+) = L-glutamyl-tRNA(Glu) + NADPH + H(+)</text>
        <dbReference type="Rhea" id="RHEA:12344"/>
        <dbReference type="Rhea" id="RHEA-COMP:9663"/>
        <dbReference type="Rhea" id="RHEA-COMP:9680"/>
        <dbReference type="ChEBI" id="CHEBI:15378"/>
        <dbReference type="ChEBI" id="CHEBI:57501"/>
        <dbReference type="ChEBI" id="CHEBI:57783"/>
        <dbReference type="ChEBI" id="CHEBI:58349"/>
        <dbReference type="ChEBI" id="CHEBI:78442"/>
        <dbReference type="ChEBI" id="CHEBI:78520"/>
        <dbReference type="EC" id="1.2.1.70"/>
    </reaction>
</comment>
<dbReference type="Pfam" id="PF00745">
    <property type="entry name" value="GlutR_dimer"/>
    <property type="match status" value="1"/>
</dbReference>
<evidence type="ECO:0000256" key="6">
    <source>
        <dbReference type="ARBA" id="ARBA00023244"/>
    </source>
</evidence>
<dbReference type="SUPFAM" id="SSF51735">
    <property type="entry name" value="NAD(P)-binding Rossmann-fold domains"/>
    <property type="match status" value="1"/>
</dbReference>
<protein>
    <recommendedName>
        <fullName evidence="3 8">Glutamyl-tRNA reductase</fullName>
        <shortName evidence="8">GluTR</shortName>
        <ecNumber evidence="3 8">1.2.1.70</ecNumber>
    </recommendedName>
</protein>
<accession>A0ABN6DA61</accession>
<feature type="binding site" evidence="8">
    <location>
        <position position="119"/>
    </location>
    <ligand>
        <name>substrate</name>
    </ligand>
</feature>
<evidence type="ECO:0000256" key="8">
    <source>
        <dbReference type="HAMAP-Rule" id="MF_00087"/>
    </source>
</evidence>
<dbReference type="PANTHER" id="PTHR43013:SF1">
    <property type="entry name" value="GLUTAMYL-TRNA REDUCTASE"/>
    <property type="match status" value="1"/>
</dbReference>
<dbReference type="Gene3D" id="3.40.50.720">
    <property type="entry name" value="NAD(P)-binding Rossmann-like Domain"/>
    <property type="match status" value="1"/>
</dbReference>
<dbReference type="InterPro" id="IPR000343">
    <property type="entry name" value="4pyrrol_synth_GluRdtase"/>
</dbReference>
<keyword evidence="5 8" id="KW-0560">Oxidoreductase</keyword>
<dbReference type="NCBIfam" id="TIGR01035">
    <property type="entry name" value="hemA"/>
    <property type="match status" value="1"/>
</dbReference>
<evidence type="ECO:0000256" key="4">
    <source>
        <dbReference type="ARBA" id="ARBA00022857"/>
    </source>
</evidence>
<comment type="pathway">
    <text evidence="1 8 9">Porphyrin-containing compound metabolism; protoporphyrin-IX biosynthesis; 5-aminolevulinate from L-glutamyl-tRNA(Glu): step 1/2.</text>
</comment>
<comment type="miscellaneous">
    <text evidence="8">During catalysis, the active site Cys acts as a nucleophile attacking the alpha-carbonyl group of tRNA-bound glutamate with the formation of a thioester intermediate between enzyme and glutamate, and the concomitant release of tRNA(Glu). The thioester intermediate is finally reduced by direct hydride transfer from NADPH, to form the product GSA.</text>
</comment>
<evidence type="ECO:0000313" key="14">
    <source>
        <dbReference type="Proteomes" id="UP000824366"/>
    </source>
</evidence>
<dbReference type="Pfam" id="PF05201">
    <property type="entry name" value="GlutR_N"/>
    <property type="match status" value="1"/>
</dbReference>
<dbReference type="RefSeq" id="WP_223904472.1">
    <property type="nucleotide sequence ID" value="NZ_AP024238.1"/>
</dbReference>
<dbReference type="InterPro" id="IPR006151">
    <property type="entry name" value="Shikm_DH/Glu-tRNA_Rdtase"/>
</dbReference>
<proteinExistence type="inferred from homology"/>
<evidence type="ECO:0000259" key="12">
    <source>
        <dbReference type="Pfam" id="PF05201"/>
    </source>
</evidence>
<dbReference type="Gene3D" id="3.30.460.30">
    <property type="entry name" value="Glutamyl-tRNA reductase, N-terminal domain"/>
    <property type="match status" value="1"/>
</dbReference>
<evidence type="ECO:0000313" key="13">
    <source>
        <dbReference type="EMBL" id="BCO28528.1"/>
    </source>
</evidence>
<dbReference type="EMBL" id="AP024238">
    <property type="protein sequence ID" value="BCO28528.1"/>
    <property type="molecule type" value="Genomic_DNA"/>
</dbReference>
<comment type="domain">
    <text evidence="8">Possesses an unusual extended V-shaped dimeric structure with each monomer consisting of three distinct domains arranged along a curved 'spinal' alpha-helix. The N-terminal catalytic domain specifically recognizes the glutamate moiety of the substrate. The second domain is the NADPH-binding domain, and the third C-terminal domain is responsible for dimerization.</text>
</comment>
<dbReference type="SUPFAM" id="SSF69742">
    <property type="entry name" value="Glutamyl tRNA-reductase catalytic, N-terminal domain"/>
    <property type="match status" value="1"/>
</dbReference>
<dbReference type="Proteomes" id="UP000824366">
    <property type="component" value="Chromosome"/>
</dbReference>
<dbReference type="InterPro" id="IPR015895">
    <property type="entry name" value="4pyrrol_synth_GluRdtase_N"/>
</dbReference>
<dbReference type="InterPro" id="IPR015896">
    <property type="entry name" value="4pyrrol_synth_GluRdtase_dimer"/>
</dbReference>
<evidence type="ECO:0000256" key="1">
    <source>
        <dbReference type="ARBA" id="ARBA00005059"/>
    </source>
</evidence>
<comment type="subunit">
    <text evidence="8">Homodimer.</text>
</comment>
<sequence length="419" mass="45539">MAVWALGINHTTAPLDLRGRFAFAIDQVGPTLHALRSALNREPEAALISTCNRTEIYCAGEQAQLEHTLHWLAESGGVPPELLRAHSYTLNDGLAARHAFRVASGLDSMVLGEPQILGQIKDAVRAAESAGALGTTLSQLFQRSFAVAKEVRSSTEIGAHSISMAAAAVRLAGQLFEDLSEVKILFVGAGEMIDLCATHFAAKSPKSIVIANRTLARGEELASKFGAEVMHLAEMPERLHEFDAVISCTASTLPLIGLGAVERALKKRRRRPMFMVDLAVPRDIEPEVKALEDIYLYTVDDLAGVVQTAQANRQAAVAQAEAIVDAGVQSFLHWIEQRNTVPLIQQLNAQADEWRTMEMARARKLLAKGESIDTVLEALSKGLTQKMLHGAMAELRGGDTAARERATSAVQHFFLRKER</sequence>
<evidence type="ECO:0000256" key="5">
    <source>
        <dbReference type="ARBA" id="ARBA00023002"/>
    </source>
</evidence>
<dbReference type="PROSITE" id="PS00747">
    <property type="entry name" value="GLUTR"/>
    <property type="match status" value="1"/>
</dbReference>
<dbReference type="InterPro" id="IPR036453">
    <property type="entry name" value="GluRdtase_dimer_dom_sf"/>
</dbReference>
<dbReference type="Pfam" id="PF01488">
    <property type="entry name" value="Shikimate_DH"/>
    <property type="match status" value="1"/>
</dbReference>
<evidence type="ECO:0000256" key="7">
    <source>
        <dbReference type="ARBA" id="ARBA00047464"/>
    </source>
</evidence>
<organism evidence="13 14">
    <name type="scientific">Rhodoferax lithotrophicus</name>
    <dbReference type="NCBI Taxonomy" id="2798804"/>
    <lineage>
        <taxon>Bacteria</taxon>
        <taxon>Pseudomonadati</taxon>
        <taxon>Pseudomonadota</taxon>
        <taxon>Betaproteobacteria</taxon>
        <taxon>Burkholderiales</taxon>
        <taxon>Comamonadaceae</taxon>
        <taxon>Rhodoferax</taxon>
    </lineage>
</organism>
<feature type="domain" description="Tetrapyrrole biosynthesis glutamyl-tRNA reductase dimerisation" evidence="10">
    <location>
        <begin position="319"/>
        <end position="414"/>
    </location>
</feature>
<dbReference type="InterPro" id="IPR018214">
    <property type="entry name" value="GluRdtase_CS"/>
</dbReference>
<feature type="binding site" evidence="8">
    <location>
        <begin position="50"/>
        <end position="53"/>
    </location>
    <ligand>
        <name>substrate</name>
    </ligand>
</feature>
<feature type="domain" description="Quinate/shikimate 5-dehydrogenase/glutamyl-tRNA reductase" evidence="11">
    <location>
        <begin position="171"/>
        <end position="304"/>
    </location>
</feature>
<feature type="domain" description="Glutamyl-tRNA reductase N-terminal" evidence="12">
    <location>
        <begin position="6"/>
        <end position="155"/>
    </location>
</feature>
<dbReference type="HAMAP" id="MF_00087">
    <property type="entry name" value="Glu_tRNA_reductase"/>
    <property type="match status" value="1"/>
</dbReference>
<feature type="binding site" evidence="8">
    <location>
        <begin position="188"/>
        <end position="193"/>
    </location>
    <ligand>
        <name>NADP(+)</name>
        <dbReference type="ChEBI" id="CHEBI:58349"/>
    </ligand>
</feature>
<evidence type="ECO:0000259" key="11">
    <source>
        <dbReference type="Pfam" id="PF01488"/>
    </source>
</evidence>
<dbReference type="SUPFAM" id="SSF69075">
    <property type="entry name" value="Glutamyl tRNA-reductase dimerization domain"/>
    <property type="match status" value="1"/>
</dbReference>
<dbReference type="InterPro" id="IPR036291">
    <property type="entry name" value="NAD(P)-bd_dom_sf"/>
</dbReference>
<keyword evidence="6 8" id="KW-0627">Porphyrin biosynthesis</keyword>
<evidence type="ECO:0000256" key="3">
    <source>
        <dbReference type="ARBA" id="ARBA00012970"/>
    </source>
</evidence>
<name>A0ABN6DA61_9BURK</name>
<comment type="similarity">
    <text evidence="2 8 9">Belongs to the glutamyl-tRNA reductase family.</text>
</comment>
<feature type="binding site" evidence="8">
    <location>
        <position position="108"/>
    </location>
    <ligand>
        <name>substrate</name>
    </ligand>
</feature>
<comment type="function">
    <text evidence="8">Catalyzes the NADPH-dependent reduction of glutamyl-tRNA(Glu) to glutamate 1-semialdehyde (GSA).</text>
</comment>
<evidence type="ECO:0000256" key="9">
    <source>
        <dbReference type="RuleBase" id="RU000584"/>
    </source>
</evidence>
<evidence type="ECO:0000259" key="10">
    <source>
        <dbReference type="Pfam" id="PF00745"/>
    </source>
</evidence>
<dbReference type="CDD" id="cd05213">
    <property type="entry name" value="NAD_bind_Glutamyl_tRNA_reduct"/>
    <property type="match status" value="1"/>
</dbReference>
<dbReference type="InterPro" id="IPR036343">
    <property type="entry name" value="GluRdtase_N_sf"/>
</dbReference>